<dbReference type="InterPro" id="IPR052895">
    <property type="entry name" value="HetReg/Transcr_Mod"/>
</dbReference>
<comment type="caution">
    <text evidence="2">The sequence shown here is derived from an EMBL/GenBank/DDBJ whole genome shotgun (WGS) entry which is preliminary data.</text>
</comment>
<name>A0A9W9DAU4_9PLEO</name>
<reference evidence="2" key="1">
    <citation type="submission" date="2022-10" db="EMBL/GenBank/DDBJ databases">
        <title>Tapping the CABI collections for fungal endophytes: first genome assemblies for Collariella, Neodidymelliopsis, Ascochyta clinopodiicola, Didymella pomorum, Didymosphaeria variabile, Neocosmospora piperis and Neocucurbitaria cava.</title>
        <authorList>
            <person name="Hill R."/>
        </authorList>
    </citation>
    <scope>NUCLEOTIDE SEQUENCE</scope>
    <source>
        <strain evidence="2">IMI 355091</strain>
    </source>
</reference>
<proteinExistence type="predicted"/>
<sequence length="312" mass="35364">MSAEAAGLPQPCDEVFPTPKNDTFYATNPYSALDANRKEIWLLKILPDDGTGQVKPLVEVQGMYSALSYCAGDPRITDTIIVNDVKFNAFANLRHALGETDQICIDQKNSQERSHQVGFMRDVYEQAEQVLACLSTYKGSKKGMDVAPRNIDLIRSSIHRCGYQLLINVVDFMIGSKDDWTGEMHIRDLLTHARYCNTTDLRDQVYAFIGMADPGYQIVPDYSSSLNEVLTITTRRIIEYKDSLDILTNYVVPRQSYRAGLPSWVVDWTAKELGDRRNNDLGSKKWKDMTGLTEEPPDVVFVPVERHWILTI</sequence>
<dbReference type="AlphaFoldDB" id="A0A9W9DAU4"/>
<protein>
    <recommendedName>
        <fullName evidence="1">Heterokaryon incompatibility domain-containing protein</fullName>
    </recommendedName>
</protein>
<dbReference type="InterPro" id="IPR010730">
    <property type="entry name" value="HET"/>
</dbReference>
<evidence type="ECO:0000313" key="3">
    <source>
        <dbReference type="Proteomes" id="UP001140510"/>
    </source>
</evidence>
<dbReference type="Proteomes" id="UP001140510">
    <property type="component" value="Unassembled WGS sequence"/>
</dbReference>
<dbReference type="PANTHER" id="PTHR24148">
    <property type="entry name" value="ANKYRIN REPEAT DOMAIN-CONTAINING PROTEIN 39 HOMOLOG-RELATED"/>
    <property type="match status" value="1"/>
</dbReference>
<dbReference type="PANTHER" id="PTHR24148:SF73">
    <property type="entry name" value="HET DOMAIN PROTEIN (AFU_ORTHOLOGUE AFUA_8G01020)"/>
    <property type="match status" value="1"/>
</dbReference>
<dbReference type="OrthoDB" id="3477286at2759"/>
<organism evidence="2 3">
    <name type="scientific">Didymella pomorum</name>
    <dbReference type="NCBI Taxonomy" id="749634"/>
    <lineage>
        <taxon>Eukaryota</taxon>
        <taxon>Fungi</taxon>
        <taxon>Dikarya</taxon>
        <taxon>Ascomycota</taxon>
        <taxon>Pezizomycotina</taxon>
        <taxon>Dothideomycetes</taxon>
        <taxon>Pleosporomycetidae</taxon>
        <taxon>Pleosporales</taxon>
        <taxon>Pleosporineae</taxon>
        <taxon>Didymellaceae</taxon>
        <taxon>Didymella</taxon>
    </lineage>
</organism>
<gene>
    <name evidence="2" type="ORF">N0V91_001422</name>
</gene>
<evidence type="ECO:0000259" key="1">
    <source>
        <dbReference type="Pfam" id="PF06985"/>
    </source>
</evidence>
<dbReference type="Pfam" id="PF06985">
    <property type="entry name" value="HET"/>
    <property type="match status" value="1"/>
</dbReference>
<keyword evidence="3" id="KW-1185">Reference proteome</keyword>
<dbReference type="EMBL" id="JAPEVA010000006">
    <property type="protein sequence ID" value="KAJ4411049.1"/>
    <property type="molecule type" value="Genomic_DNA"/>
</dbReference>
<feature type="domain" description="Heterokaryon incompatibility" evidence="1">
    <location>
        <begin position="64"/>
        <end position="141"/>
    </location>
</feature>
<evidence type="ECO:0000313" key="2">
    <source>
        <dbReference type="EMBL" id="KAJ4411049.1"/>
    </source>
</evidence>
<accession>A0A9W9DAU4</accession>